<comment type="caution">
    <text evidence="6">The sequence shown here is derived from an EMBL/GenBank/DDBJ whole genome shotgun (WGS) entry which is preliminary data.</text>
</comment>
<dbReference type="RefSeq" id="WP_282722498.1">
    <property type="nucleotide sequence ID" value="NZ_JASCQO010000041.1"/>
</dbReference>
<dbReference type="Gene3D" id="3.40.50.2000">
    <property type="entry name" value="Glycogen Phosphorylase B"/>
    <property type="match status" value="2"/>
</dbReference>
<evidence type="ECO:0000256" key="2">
    <source>
        <dbReference type="ARBA" id="ARBA00022679"/>
    </source>
</evidence>
<dbReference type="InterPro" id="IPR011910">
    <property type="entry name" value="RfaF"/>
</dbReference>
<dbReference type="Proteomes" id="UP001244242">
    <property type="component" value="Unassembled WGS sequence"/>
</dbReference>
<dbReference type="InterPro" id="IPR002201">
    <property type="entry name" value="Glyco_trans_9"/>
</dbReference>
<dbReference type="EMBL" id="JASCQO010000041">
    <property type="protein sequence ID" value="MDI5935034.1"/>
    <property type="molecule type" value="Genomic_DNA"/>
</dbReference>
<proteinExistence type="inferred from homology"/>
<evidence type="ECO:0000256" key="5">
    <source>
        <dbReference type="ARBA" id="ARBA00047503"/>
    </source>
</evidence>
<keyword evidence="2" id="KW-0808">Transferase</keyword>
<dbReference type="PANTHER" id="PTHR30160:SF7">
    <property type="entry name" value="ADP-HEPTOSE--LPS HEPTOSYLTRANSFERASE 2"/>
    <property type="match status" value="1"/>
</dbReference>
<keyword evidence="1" id="KW-0328">Glycosyltransferase</keyword>
<organism evidence="6 7">
    <name type="scientific">Halomonas kalidii</name>
    <dbReference type="NCBI Taxonomy" id="3043293"/>
    <lineage>
        <taxon>Bacteria</taxon>
        <taxon>Pseudomonadati</taxon>
        <taxon>Pseudomonadota</taxon>
        <taxon>Gammaproteobacteria</taxon>
        <taxon>Oceanospirillales</taxon>
        <taxon>Halomonadaceae</taxon>
        <taxon>Halomonas</taxon>
    </lineage>
</organism>
<evidence type="ECO:0000313" key="7">
    <source>
        <dbReference type="Proteomes" id="UP001244242"/>
    </source>
</evidence>
<comment type="similarity">
    <text evidence="3">Belongs to the glycosyltransferase 9 family.</text>
</comment>
<comment type="catalytic activity">
    <reaction evidence="5">
        <text>an L-alpha-D-Hep-(1-&gt;5)-[alpha-Kdo-(2-&gt;4)]-alpha-Kdo-(2-&gt;6)-lipid A + ADP-L-glycero-beta-D-manno-heptose = an L-alpha-D-Hep-(1-&gt;3)-L-alpha-D-Hep-(1-&gt;5)-[alpha-Kdo-(2-&gt;4)]-alpha-Kdo-(2-&gt;6)-lipid A + ADP + H(+)</text>
        <dbReference type="Rhea" id="RHEA:74071"/>
        <dbReference type="ChEBI" id="CHEBI:15378"/>
        <dbReference type="ChEBI" id="CHEBI:61506"/>
        <dbReference type="ChEBI" id="CHEBI:193068"/>
        <dbReference type="ChEBI" id="CHEBI:193069"/>
        <dbReference type="ChEBI" id="CHEBI:456216"/>
        <dbReference type="EC" id="2.4.99.24"/>
    </reaction>
</comment>
<evidence type="ECO:0000256" key="4">
    <source>
        <dbReference type="ARBA" id="ARBA00044042"/>
    </source>
</evidence>
<evidence type="ECO:0000256" key="3">
    <source>
        <dbReference type="ARBA" id="ARBA00043995"/>
    </source>
</evidence>
<dbReference type="SUPFAM" id="SSF53756">
    <property type="entry name" value="UDP-Glycosyltransferase/glycogen phosphorylase"/>
    <property type="match status" value="1"/>
</dbReference>
<reference evidence="6 7" key="1">
    <citation type="submission" date="2023-04" db="EMBL/GenBank/DDBJ databases">
        <title>Halomonas strains isolated from rhizosphere soil.</title>
        <authorList>
            <person name="Xu L."/>
            <person name="Sun J.-Q."/>
        </authorList>
    </citation>
    <scope>NUCLEOTIDE SEQUENCE [LARGE SCALE GENOMIC DNA]</scope>
    <source>
        <strain evidence="6 7">LN1S58</strain>
    </source>
</reference>
<dbReference type="NCBIfam" id="TIGR02195">
    <property type="entry name" value="heptsyl_trn_II"/>
    <property type="match status" value="1"/>
</dbReference>
<dbReference type="PANTHER" id="PTHR30160">
    <property type="entry name" value="TETRAACYLDISACCHARIDE 4'-KINASE-RELATED"/>
    <property type="match status" value="1"/>
</dbReference>
<sequence>MAEAGTAAPPTGERLLVVGPSWVGDMVMAQSLLMTLKARHPGCRIGVVAPAWSQPILERMAEVDEVACLETGHGEFGWRARRALARRLRGRFDRAIVLPRSWKSALVPFLAGIPRRTGFTGEQRYGLLNDRRPLDKAVLDQTVKRFVALGLPAAEAESGTFAIPRPRLAVDADNLGALRSTLGLSSRPAIGMMAGAEYGPAKQWPLSHFRELAGRLAAEGFEVRVLGGPKDEAAGETISAGQAHVHNLCGRTRLADAVDLLADCRQVVTNDSGLMHVAAAVGTRVQAIYGSSSPRYTPPLTDNAEIHYLGLSCSPCFARTCPLGHTHCLVQLPPARLLGAVLGTTETVIARG</sequence>
<keyword evidence="7" id="KW-1185">Reference proteome</keyword>
<evidence type="ECO:0000256" key="1">
    <source>
        <dbReference type="ARBA" id="ARBA00022676"/>
    </source>
</evidence>
<name>A0ABT6VM35_9GAMM</name>
<dbReference type="Pfam" id="PF01075">
    <property type="entry name" value="Glyco_transf_9"/>
    <property type="match status" value="1"/>
</dbReference>
<gene>
    <name evidence="6" type="primary">waaF</name>
    <name evidence="6" type="ORF">QLQ84_14650</name>
</gene>
<dbReference type="EC" id="2.4.99.24" evidence="4"/>
<protein>
    <recommendedName>
        <fullName evidence="4">lipopolysaccharide heptosyltransferase II</fullName>
        <ecNumber evidence="4">2.4.99.24</ecNumber>
    </recommendedName>
</protein>
<evidence type="ECO:0000313" key="6">
    <source>
        <dbReference type="EMBL" id="MDI5935034.1"/>
    </source>
</evidence>
<accession>A0ABT6VM35</accession>
<dbReference type="CDD" id="cd03789">
    <property type="entry name" value="GT9_LPS_heptosyltransferase"/>
    <property type="match status" value="1"/>
</dbReference>
<dbReference type="InterPro" id="IPR051199">
    <property type="entry name" value="LPS_LOS_Heptosyltrfase"/>
</dbReference>